<accession>A0ABM0P8R5</accession>
<feature type="domain" description="Retrotransposon Copia-like N-terminal" evidence="3">
    <location>
        <begin position="35"/>
        <end position="81"/>
    </location>
</feature>
<sequence>MSDQTPPETRNNNSKNSSTNTKNPGMDSSHPYFVHQSDHPGLMLVPIKLNGTNYPSWSKSMLHALTAKNKVGFVNGSVQPPSETEQPAEYALWNQCNSMILSWLAHSVEPDLAKAVVHAKTVHQVWQDFKDQFSQKNAPTIYQIQKSIASLSQGTMTVSDYYKKLKDLWDELETYQTPLTCNEMKAHNTQKEEDRMMQFLMGLNDTYNGVRGNILMMSPLPNVRQAYSLVVQDETQRQITSGPTENFSIAAAIHSRSNNMSNNSMNKHCEHCDRNGHTIEECRTLKFHCKYCDRRGHTEDRCKFKNGTWVPNDTGIQGSKHNQSKQQRQGSKGHNSRGSFSTAHAADTAPAHEAQSYGFNATTQPASQSNPLHGLSAEQLQQLAHAVSMMSSTHSSGNSNAYANAAGLAPFSIPSINSVFTKPWILDSGATDHITHDPTLFTKTESSQMPIVNLPTGSHAPITSTGTIPFNSNITLDKVLCVPSFRLNLMSASKLTTSLNCCAILFPTFCVLQDLATRKMIGSGKQRGGLYYMSPLQKTPVSYQVSLSSDLWHM</sequence>
<dbReference type="Pfam" id="PF03732">
    <property type="entry name" value="Retrotrans_gag"/>
    <property type="match status" value="1"/>
</dbReference>
<feature type="compositionally biased region" description="Low complexity" evidence="1">
    <location>
        <begin position="11"/>
        <end position="23"/>
    </location>
</feature>
<evidence type="ECO:0000259" key="2">
    <source>
        <dbReference type="Pfam" id="PF03732"/>
    </source>
</evidence>
<evidence type="ECO:0000259" key="3">
    <source>
        <dbReference type="Pfam" id="PF14244"/>
    </source>
</evidence>
<organism evidence="5 6">
    <name type="scientific">Prunus mume</name>
    <name type="common">Japanese apricot</name>
    <name type="synonym">Armeniaca mume</name>
    <dbReference type="NCBI Taxonomy" id="102107"/>
    <lineage>
        <taxon>Eukaryota</taxon>
        <taxon>Viridiplantae</taxon>
        <taxon>Streptophyta</taxon>
        <taxon>Embryophyta</taxon>
        <taxon>Tracheophyta</taxon>
        <taxon>Spermatophyta</taxon>
        <taxon>Magnoliopsida</taxon>
        <taxon>eudicotyledons</taxon>
        <taxon>Gunneridae</taxon>
        <taxon>Pentapetalae</taxon>
        <taxon>rosids</taxon>
        <taxon>fabids</taxon>
        <taxon>Rosales</taxon>
        <taxon>Rosaceae</taxon>
        <taxon>Amygdaloideae</taxon>
        <taxon>Amygdaleae</taxon>
        <taxon>Prunus</taxon>
    </lineage>
</organism>
<feature type="domain" description="Retrotransposon gag" evidence="2">
    <location>
        <begin position="118"/>
        <end position="205"/>
    </location>
</feature>
<keyword evidence="5" id="KW-1185">Reference proteome</keyword>
<dbReference type="RefSeq" id="XP_008235981.1">
    <property type="nucleotide sequence ID" value="XM_008237759.1"/>
</dbReference>
<feature type="domain" description="Retrovirus-related Pol polyprotein from transposon TNT 1-94-like beta-barrel" evidence="4">
    <location>
        <begin position="424"/>
        <end position="497"/>
    </location>
</feature>
<dbReference type="PANTHER" id="PTHR37610:SF60">
    <property type="entry name" value="RETROTRANSPOSON COPIA-LIKE N-TERMINAL DOMAIN-CONTAINING PROTEIN"/>
    <property type="match status" value="1"/>
</dbReference>
<evidence type="ECO:0000256" key="1">
    <source>
        <dbReference type="SAM" id="MobiDB-lite"/>
    </source>
</evidence>
<evidence type="ECO:0000259" key="4">
    <source>
        <dbReference type="Pfam" id="PF22936"/>
    </source>
</evidence>
<protein>
    <submittedName>
        <fullName evidence="6">Uncharacterized protein LOC103334794</fullName>
    </submittedName>
</protein>
<dbReference type="Pfam" id="PF14244">
    <property type="entry name" value="Retrotran_gag_3"/>
    <property type="match status" value="1"/>
</dbReference>
<reference evidence="6" key="2">
    <citation type="submission" date="2025-08" db="UniProtKB">
        <authorList>
            <consortium name="RefSeq"/>
        </authorList>
    </citation>
    <scope>IDENTIFICATION</scope>
</reference>
<evidence type="ECO:0000313" key="5">
    <source>
        <dbReference type="Proteomes" id="UP000694861"/>
    </source>
</evidence>
<dbReference type="Proteomes" id="UP000694861">
    <property type="component" value="Linkage group LG6"/>
</dbReference>
<dbReference type="PANTHER" id="PTHR37610">
    <property type="entry name" value="CCHC-TYPE DOMAIN-CONTAINING PROTEIN"/>
    <property type="match status" value="1"/>
</dbReference>
<dbReference type="GeneID" id="103334794"/>
<gene>
    <name evidence="6" type="primary">LOC103334794</name>
</gene>
<dbReference type="InterPro" id="IPR054722">
    <property type="entry name" value="PolX-like_BBD"/>
</dbReference>
<dbReference type="InterPro" id="IPR029472">
    <property type="entry name" value="Copia-like_N"/>
</dbReference>
<reference evidence="5" key="1">
    <citation type="journal article" date="2012" name="Nat. Commun.">
        <title>The genome of Prunus mume.</title>
        <authorList>
            <person name="Zhang Q."/>
            <person name="Chen W."/>
            <person name="Sun L."/>
            <person name="Zhao F."/>
            <person name="Huang B."/>
            <person name="Yang W."/>
            <person name="Tao Y."/>
            <person name="Wang J."/>
            <person name="Yuan Z."/>
            <person name="Fan G."/>
            <person name="Xing Z."/>
            <person name="Han C."/>
            <person name="Pan H."/>
            <person name="Zhong X."/>
            <person name="Shi W."/>
            <person name="Liang X."/>
            <person name="Du D."/>
            <person name="Sun F."/>
            <person name="Xu Z."/>
            <person name="Hao R."/>
            <person name="Lv T."/>
            <person name="Lv Y."/>
            <person name="Zheng Z."/>
            <person name="Sun M."/>
            <person name="Luo L."/>
            <person name="Cai M."/>
            <person name="Gao Y."/>
            <person name="Wang J."/>
            <person name="Yin Y."/>
            <person name="Xu X."/>
            <person name="Cheng T."/>
            <person name="Wang J."/>
        </authorList>
    </citation>
    <scope>NUCLEOTIDE SEQUENCE [LARGE SCALE GENOMIC DNA]</scope>
</reference>
<dbReference type="InterPro" id="IPR005162">
    <property type="entry name" value="Retrotrans_gag_dom"/>
</dbReference>
<feature type="compositionally biased region" description="Polar residues" evidence="1">
    <location>
        <begin position="1"/>
        <end position="10"/>
    </location>
</feature>
<feature type="region of interest" description="Disordered" evidence="1">
    <location>
        <begin position="302"/>
        <end position="351"/>
    </location>
</feature>
<feature type="compositionally biased region" description="Polar residues" evidence="1">
    <location>
        <begin position="309"/>
        <end position="341"/>
    </location>
</feature>
<dbReference type="Pfam" id="PF22936">
    <property type="entry name" value="Pol_BBD"/>
    <property type="match status" value="1"/>
</dbReference>
<feature type="compositionally biased region" description="Low complexity" evidence="1">
    <location>
        <begin position="342"/>
        <end position="351"/>
    </location>
</feature>
<feature type="region of interest" description="Disordered" evidence="1">
    <location>
        <begin position="1"/>
        <end position="33"/>
    </location>
</feature>
<evidence type="ECO:0000313" key="6">
    <source>
        <dbReference type="RefSeq" id="XP_008235981.1"/>
    </source>
</evidence>
<proteinExistence type="predicted"/>
<name>A0ABM0P8R5_PRUMU</name>